<keyword evidence="2" id="KW-1185">Reference proteome</keyword>
<sequence length="690" mass="78507">MTRRQEEGEERRKKRQKDRDVNTDISDADDSDNPESRRKRIRQACLNCRRKKVRCGGEKPVCNFCSRLSQTCLYAEDGRSHRRTSISYQPGSDEVPDAVMEVINSRFFALEDQICKLQNTIEKLIPLASFNAANHHTSSHLLDINAQNHDKIPTPVTTGSQAQTATQSPEKDRPQMHTLLFAADVYFRFCHNQPYSLFHEQTFRRRLVDGTLPPYLLWALLSVARRYSTLPAFQLATPDDALVYATRAWECIDLPWNGGTSPEDIIPVIQAIILIVNTEHPAGLCGQAYMKLGFAIRIALHSKLHLEPETDMPIILLEERKRTFWSLYLQDKLISLSRGRFCVLRDEECRISLPCSEEAFKEGRVEQTPVLEDFTNDCMEQEAADGCCPLALITVMASTLGRVSHYVLHDNRYSQLGLPWSSASPYATISSTLLQVEHYFDMNEDPKESLERRCFTDGAVDQHLAGSFIYSKALFHLSHCLLHHPFLIQQRLEKLKQKTPPIFMKAAWEKCRAHAKSLTDLKDMKNHNVLILTSIYGYCTMVAGTIHVLSMNDEKESVREEGQKHYNAALEFLRELSCYWGHAALMVNRLERFRLQCENRRRELNPCTPSTNHSPGDVKALWQSVDHVLLSTPTRPGSPTLEGGMGDMEWFSSPSQLFDFADFTGFAEGVDALGPLQFLGGDMTIEAETM</sequence>
<organism evidence="1 2">
    <name type="scientific">Fusarium decemcellulare</name>
    <dbReference type="NCBI Taxonomy" id="57161"/>
    <lineage>
        <taxon>Eukaryota</taxon>
        <taxon>Fungi</taxon>
        <taxon>Dikarya</taxon>
        <taxon>Ascomycota</taxon>
        <taxon>Pezizomycotina</taxon>
        <taxon>Sordariomycetes</taxon>
        <taxon>Hypocreomycetidae</taxon>
        <taxon>Hypocreales</taxon>
        <taxon>Nectriaceae</taxon>
        <taxon>Fusarium</taxon>
        <taxon>Fusarium decemcellulare species complex</taxon>
    </lineage>
</organism>
<evidence type="ECO:0000313" key="1">
    <source>
        <dbReference type="EMBL" id="KAJ3545116.1"/>
    </source>
</evidence>
<gene>
    <name evidence="1" type="ORF">NM208_g2674</name>
</gene>
<dbReference type="EMBL" id="JANRMS010000163">
    <property type="protein sequence ID" value="KAJ3545116.1"/>
    <property type="molecule type" value="Genomic_DNA"/>
</dbReference>
<name>A0ACC1SRN9_9HYPO</name>
<reference evidence="1" key="1">
    <citation type="submission" date="2022-08" db="EMBL/GenBank/DDBJ databases">
        <title>Genome Sequence of Fusarium decemcellulare.</title>
        <authorList>
            <person name="Buettner E."/>
        </authorList>
    </citation>
    <scope>NUCLEOTIDE SEQUENCE</scope>
    <source>
        <strain evidence="1">Babe19</strain>
    </source>
</reference>
<comment type="caution">
    <text evidence="1">The sequence shown here is derived from an EMBL/GenBank/DDBJ whole genome shotgun (WGS) entry which is preliminary data.</text>
</comment>
<evidence type="ECO:0000313" key="2">
    <source>
        <dbReference type="Proteomes" id="UP001148629"/>
    </source>
</evidence>
<accession>A0ACC1SRN9</accession>
<protein>
    <submittedName>
        <fullName evidence="1">Uncharacterized protein</fullName>
    </submittedName>
</protein>
<proteinExistence type="predicted"/>
<dbReference type="Proteomes" id="UP001148629">
    <property type="component" value="Unassembled WGS sequence"/>
</dbReference>